<protein>
    <submittedName>
        <fullName evidence="3">Pilus assembly protein</fullName>
    </submittedName>
</protein>
<keyword evidence="1" id="KW-1133">Transmembrane helix</keyword>
<feature type="transmembrane region" description="Helical" evidence="1">
    <location>
        <begin position="12"/>
        <end position="30"/>
    </location>
</feature>
<evidence type="ECO:0000313" key="3">
    <source>
        <dbReference type="EMBL" id="NMF91892.1"/>
    </source>
</evidence>
<dbReference type="Proteomes" id="UP000601990">
    <property type="component" value="Unassembled WGS sequence"/>
</dbReference>
<keyword evidence="4" id="KW-1185">Reference proteome</keyword>
<name>A0ABX1MV83_9RHOO</name>
<dbReference type="Pfam" id="PF07811">
    <property type="entry name" value="TadE"/>
    <property type="match status" value="1"/>
</dbReference>
<evidence type="ECO:0000313" key="4">
    <source>
        <dbReference type="Proteomes" id="UP000601990"/>
    </source>
</evidence>
<dbReference type="RefSeq" id="WP_169197222.1">
    <property type="nucleotide sequence ID" value="NZ_WTVH02000008.1"/>
</dbReference>
<evidence type="ECO:0000259" key="2">
    <source>
        <dbReference type="Pfam" id="PF07811"/>
    </source>
</evidence>
<feature type="domain" description="TadE-like" evidence="2">
    <location>
        <begin position="9"/>
        <end position="51"/>
    </location>
</feature>
<dbReference type="EMBL" id="WTVH01000001">
    <property type="protein sequence ID" value="NMF91892.1"/>
    <property type="molecule type" value="Genomic_DNA"/>
</dbReference>
<keyword evidence="1" id="KW-0812">Transmembrane</keyword>
<evidence type="ECO:0000256" key="1">
    <source>
        <dbReference type="SAM" id="Phobius"/>
    </source>
</evidence>
<comment type="caution">
    <text evidence="3">The sequence shown here is derived from an EMBL/GenBank/DDBJ whole genome shotgun (WGS) entry which is preliminary data.</text>
</comment>
<sequence>MRMRHRQRGAVAVELALVMIPLLLIAFGITEFGRAMYQYNTLAKSARDAARYLTQKGPGEGSGTAKCLAVYGNRTCSGSPLAPGLTTDHIRVHDQISSPTTHQNQATGSGVINLVSVTVAGYQFVSLVPFVAPNMTFGDISVTMRQVL</sequence>
<proteinExistence type="predicted"/>
<keyword evidence="1" id="KW-0472">Membrane</keyword>
<accession>A0ABX1MV83</accession>
<gene>
    <name evidence="3" type="ORF">GO608_00915</name>
</gene>
<dbReference type="InterPro" id="IPR012495">
    <property type="entry name" value="TadE-like_dom"/>
</dbReference>
<organism evidence="3 4">
    <name type="scientific">Aromatoleum buckelii</name>
    <dbReference type="NCBI Taxonomy" id="200254"/>
    <lineage>
        <taxon>Bacteria</taxon>
        <taxon>Pseudomonadati</taxon>
        <taxon>Pseudomonadota</taxon>
        <taxon>Betaproteobacteria</taxon>
        <taxon>Rhodocyclales</taxon>
        <taxon>Rhodocyclaceae</taxon>
        <taxon>Aromatoleum</taxon>
    </lineage>
</organism>
<reference evidence="3" key="1">
    <citation type="submission" date="2019-12" db="EMBL/GenBank/DDBJ databases">
        <title>Comparative genomics gives insights into the taxonomy of the Azoarcus-Aromatoleum group and reveals separate origins of nif in the plant-associated Azoarcus and non-plant-associated Aromatoleum sub-groups.</title>
        <authorList>
            <person name="Lafos M."/>
            <person name="Maluk M."/>
            <person name="Batista M."/>
            <person name="Junghare M."/>
            <person name="Carmona M."/>
            <person name="Faoro H."/>
            <person name="Cruz L.M."/>
            <person name="Battistoni F."/>
            <person name="De Souza E."/>
            <person name="Pedrosa F."/>
            <person name="Chen W.-M."/>
            <person name="Poole P.S."/>
            <person name="Dixon R.A."/>
            <person name="James E.K."/>
        </authorList>
    </citation>
    <scope>NUCLEOTIDE SEQUENCE</scope>
    <source>
        <strain evidence="3">U120</strain>
    </source>
</reference>